<gene>
    <name evidence="1" type="ORF">SDC9_161509</name>
</gene>
<reference evidence="1" key="1">
    <citation type="submission" date="2019-08" db="EMBL/GenBank/DDBJ databases">
        <authorList>
            <person name="Kucharzyk K."/>
            <person name="Murdoch R.W."/>
            <person name="Higgins S."/>
            <person name="Loffler F."/>
        </authorList>
    </citation>
    <scope>NUCLEOTIDE SEQUENCE</scope>
</reference>
<name>A0A645FPR5_9ZZZZ</name>
<dbReference type="EMBL" id="VSSQ01060776">
    <property type="protein sequence ID" value="MPN14183.1"/>
    <property type="molecule type" value="Genomic_DNA"/>
</dbReference>
<comment type="caution">
    <text evidence="1">The sequence shown here is derived from an EMBL/GenBank/DDBJ whole genome shotgun (WGS) entry which is preliminary data.</text>
</comment>
<evidence type="ECO:0000313" key="1">
    <source>
        <dbReference type="EMBL" id="MPN14183.1"/>
    </source>
</evidence>
<dbReference type="AlphaFoldDB" id="A0A645FPR5"/>
<accession>A0A645FPR5</accession>
<sequence length="82" mass="8973">MLLIPYVKAAGNFLINKLIKFLQLYAAVFKLYDLHAAADVNAHKIWHDFVLNGHCGSYRAAGAAVDIGHNADNAAFYKLLAA</sequence>
<protein>
    <submittedName>
        <fullName evidence="1">Uncharacterized protein</fullName>
    </submittedName>
</protein>
<proteinExistence type="predicted"/>
<organism evidence="1">
    <name type="scientific">bioreactor metagenome</name>
    <dbReference type="NCBI Taxonomy" id="1076179"/>
    <lineage>
        <taxon>unclassified sequences</taxon>
        <taxon>metagenomes</taxon>
        <taxon>ecological metagenomes</taxon>
    </lineage>
</organism>